<feature type="transmembrane region" description="Helical" evidence="6">
    <location>
        <begin position="160"/>
        <end position="183"/>
    </location>
</feature>
<feature type="transmembrane region" description="Helical" evidence="6">
    <location>
        <begin position="539"/>
        <end position="557"/>
    </location>
</feature>
<evidence type="ECO:0000256" key="4">
    <source>
        <dbReference type="ARBA" id="ARBA00023136"/>
    </source>
</evidence>
<keyword evidence="8" id="KW-0675">Receptor</keyword>
<feature type="compositionally biased region" description="Polar residues" evidence="5">
    <location>
        <begin position="482"/>
        <end position="506"/>
    </location>
</feature>
<feature type="domain" description="G-protein coupled receptors family 1 profile" evidence="7">
    <location>
        <begin position="58"/>
        <end position="255"/>
    </location>
</feature>
<gene>
    <name evidence="8" type="ORF">ElyMa_000485800</name>
</gene>
<name>A0AAV4FUW9_9GAST</name>
<dbReference type="InterPro" id="IPR052954">
    <property type="entry name" value="GPCR-Ligand_Int"/>
</dbReference>
<feature type="transmembrane region" description="Helical" evidence="6">
    <location>
        <begin position="209"/>
        <end position="234"/>
    </location>
</feature>
<evidence type="ECO:0000256" key="5">
    <source>
        <dbReference type="SAM" id="MobiDB-lite"/>
    </source>
</evidence>
<feature type="compositionally biased region" description="Acidic residues" evidence="5">
    <location>
        <begin position="591"/>
        <end position="614"/>
    </location>
</feature>
<evidence type="ECO:0000256" key="6">
    <source>
        <dbReference type="SAM" id="Phobius"/>
    </source>
</evidence>
<feature type="transmembrane region" description="Helical" evidence="6">
    <location>
        <begin position="117"/>
        <end position="139"/>
    </location>
</feature>
<dbReference type="Gene3D" id="1.20.1070.10">
    <property type="entry name" value="Rhodopsin 7-helix transmembrane proteins"/>
    <property type="match status" value="1"/>
</dbReference>
<dbReference type="GO" id="GO:0016020">
    <property type="term" value="C:membrane"/>
    <property type="evidence" value="ECO:0007669"/>
    <property type="project" value="UniProtKB-SubCell"/>
</dbReference>
<accession>A0AAV4FUW9</accession>
<reference evidence="8 9" key="1">
    <citation type="journal article" date="2021" name="Elife">
        <title>Chloroplast acquisition without the gene transfer in kleptoplastic sea slugs, Plakobranchus ocellatus.</title>
        <authorList>
            <person name="Maeda T."/>
            <person name="Takahashi S."/>
            <person name="Yoshida T."/>
            <person name="Shimamura S."/>
            <person name="Takaki Y."/>
            <person name="Nagai Y."/>
            <person name="Toyoda A."/>
            <person name="Suzuki Y."/>
            <person name="Arimoto A."/>
            <person name="Ishii H."/>
            <person name="Satoh N."/>
            <person name="Nishiyama T."/>
            <person name="Hasebe M."/>
            <person name="Maruyama T."/>
            <person name="Minagawa J."/>
            <person name="Obokata J."/>
            <person name="Shigenobu S."/>
        </authorList>
    </citation>
    <scope>NUCLEOTIDE SEQUENCE [LARGE SCALE GENOMIC DNA]</scope>
</reference>
<dbReference type="Proteomes" id="UP000762676">
    <property type="component" value="Unassembled WGS sequence"/>
</dbReference>
<evidence type="ECO:0000313" key="9">
    <source>
        <dbReference type="Proteomes" id="UP000762676"/>
    </source>
</evidence>
<comment type="subcellular location">
    <subcellularLocation>
        <location evidence="1">Membrane</location>
    </subcellularLocation>
</comment>
<evidence type="ECO:0000256" key="3">
    <source>
        <dbReference type="ARBA" id="ARBA00022989"/>
    </source>
</evidence>
<dbReference type="PANTHER" id="PTHR46641">
    <property type="entry name" value="FMRFAMIDE RECEPTOR-RELATED"/>
    <property type="match status" value="1"/>
</dbReference>
<evidence type="ECO:0000256" key="1">
    <source>
        <dbReference type="ARBA" id="ARBA00004370"/>
    </source>
</evidence>
<proteinExistence type="predicted"/>
<feature type="compositionally biased region" description="Acidic residues" evidence="5">
    <location>
        <begin position="662"/>
        <end position="681"/>
    </location>
</feature>
<keyword evidence="9" id="KW-1185">Reference proteome</keyword>
<dbReference type="EMBL" id="BMAT01000929">
    <property type="protein sequence ID" value="GFR76533.1"/>
    <property type="molecule type" value="Genomic_DNA"/>
</dbReference>
<feature type="transmembrane region" description="Helical" evidence="6">
    <location>
        <begin position="78"/>
        <end position="97"/>
    </location>
</feature>
<keyword evidence="4 6" id="KW-0472">Membrane</keyword>
<evidence type="ECO:0000256" key="2">
    <source>
        <dbReference type="ARBA" id="ARBA00022692"/>
    </source>
</evidence>
<protein>
    <submittedName>
        <fullName evidence="8">Mu-type opioid receptor-like</fullName>
    </submittedName>
</protein>
<dbReference type="PROSITE" id="PS50262">
    <property type="entry name" value="G_PROTEIN_RECEP_F1_2"/>
    <property type="match status" value="1"/>
</dbReference>
<keyword evidence="3 6" id="KW-1133">Transmembrane helix</keyword>
<dbReference type="InterPro" id="IPR017452">
    <property type="entry name" value="GPCR_Rhodpsn_7TM"/>
</dbReference>
<sequence>MDQNNTNEGNSIMDFQKTLEALNSMNTTRCHEAWMWTGRYRLLLTLISTVIILVGTTGNTIAYFVLKQKAYKNNIMASALRILSIMDNIILWTIVSRRLIKGLTRFDFSLSAPKFCLFFQFYILVMTSNVNWHLVIITLTRLIHLKCPFKTQAICSKLNYYLLLTVSHVVVISIHGSVLITIWNREHIEKQTNYRVCYAFSSREESKQIIHQVVNVTCNLIAPAVLLITFNFLIGKELGKMEARERLLKARPKAFGETSSMQNKETTDYEKEDATANALDWEYGLGRLNTSGNIEGSGGDAVFSSEQSEDTTDELCQQQNEGLSRTRNWLLLEEIELSDKKRLSEKRFKCSRVDKSWVIQNYLRAIEPSVNVSQNAQKAQPHTAASEIWSSERTIVMADAPKVSESKAPSINKMTSWITSIPTFDIEDLSKPSRFASDLKVKPSSSSIKSMKEKWSGRLNWDKFHRVSHILNQPIVLDNESLPSSCENQSQKDANGGNAAQHQSYSDVRVTPEERHSAYAPKASYNAKKDSRVQSLTRLLMIASAVFLILNVPYWSYHLFFRPYAQGHLPNCEKEKAEEKKWKIERKSGGYDDDDDDDDYSDGGGDGVEDNDDDDDLNLRVFLQAQFHFKVGARTVLGCVSNPRPLGHGAKPLPTELSRPPDDDDDDDDDEEEEEEEWCMH</sequence>
<evidence type="ECO:0000259" key="7">
    <source>
        <dbReference type="PROSITE" id="PS50262"/>
    </source>
</evidence>
<feature type="transmembrane region" description="Helical" evidence="6">
    <location>
        <begin position="42"/>
        <end position="66"/>
    </location>
</feature>
<keyword evidence="2 6" id="KW-0812">Transmembrane</keyword>
<organism evidence="8 9">
    <name type="scientific">Elysia marginata</name>
    <dbReference type="NCBI Taxonomy" id="1093978"/>
    <lineage>
        <taxon>Eukaryota</taxon>
        <taxon>Metazoa</taxon>
        <taxon>Spiralia</taxon>
        <taxon>Lophotrochozoa</taxon>
        <taxon>Mollusca</taxon>
        <taxon>Gastropoda</taxon>
        <taxon>Heterobranchia</taxon>
        <taxon>Euthyneura</taxon>
        <taxon>Panpulmonata</taxon>
        <taxon>Sacoglossa</taxon>
        <taxon>Placobranchoidea</taxon>
        <taxon>Plakobranchidae</taxon>
        <taxon>Elysia</taxon>
    </lineage>
</organism>
<feature type="region of interest" description="Disordered" evidence="5">
    <location>
        <begin position="585"/>
        <end position="614"/>
    </location>
</feature>
<dbReference type="SUPFAM" id="SSF81321">
    <property type="entry name" value="Family A G protein-coupled receptor-like"/>
    <property type="match status" value="1"/>
</dbReference>
<comment type="caution">
    <text evidence="8">The sequence shown here is derived from an EMBL/GenBank/DDBJ whole genome shotgun (WGS) entry which is preliminary data.</text>
</comment>
<feature type="region of interest" description="Disordered" evidence="5">
    <location>
        <begin position="642"/>
        <end position="681"/>
    </location>
</feature>
<evidence type="ECO:0000313" key="8">
    <source>
        <dbReference type="EMBL" id="GFR76533.1"/>
    </source>
</evidence>
<dbReference type="AlphaFoldDB" id="A0AAV4FUW9"/>
<feature type="region of interest" description="Disordered" evidence="5">
    <location>
        <begin position="482"/>
        <end position="524"/>
    </location>
</feature>